<accession>A6NQL5</accession>
<evidence type="ECO:0000313" key="3">
    <source>
        <dbReference type="Proteomes" id="UP000003639"/>
    </source>
</evidence>
<keyword evidence="3" id="KW-1185">Reference proteome</keyword>
<reference evidence="2 3" key="2">
    <citation type="submission" date="2007-06" db="EMBL/GenBank/DDBJ databases">
        <title>Draft genome sequence of Pseudoflavonifractor capillosus ATCC 29799.</title>
        <authorList>
            <person name="Sudarsanam P."/>
            <person name="Ley R."/>
            <person name="Guruge J."/>
            <person name="Turnbaugh P.J."/>
            <person name="Mahowald M."/>
            <person name="Liep D."/>
            <person name="Gordon J."/>
        </authorList>
    </citation>
    <scope>NUCLEOTIDE SEQUENCE [LARGE SCALE GENOMIC DNA]</scope>
    <source>
        <strain evidence="2 3">ATCC 29799</strain>
    </source>
</reference>
<reference evidence="2 3" key="1">
    <citation type="submission" date="2007-04" db="EMBL/GenBank/DDBJ databases">
        <authorList>
            <person name="Fulton L."/>
            <person name="Clifton S."/>
            <person name="Fulton B."/>
            <person name="Xu J."/>
            <person name="Minx P."/>
            <person name="Pepin K.H."/>
            <person name="Johnson M."/>
            <person name="Thiruvilangam P."/>
            <person name="Bhonagiri V."/>
            <person name="Nash W.E."/>
            <person name="Mardis E.R."/>
            <person name="Wilson R.K."/>
        </authorList>
    </citation>
    <scope>NUCLEOTIDE SEQUENCE [LARGE SCALE GENOMIC DNA]</scope>
    <source>
        <strain evidence="2 3">ATCC 29799</strain>
    </source>
</reference>
<dbReference type="Proteomes" id="UP000003639">
    <property type="component" value="Unassembled WGS sequence"/>
</dbReference>
<dbReference type="SUPFAM" id="SSF53697">
    <property type="entry name" value="SIS domain"/>
    <property type="match status" value="1"/>
</dbReference>
<dbReference type="PROSITE" id="PS51464">
    <property type="entry name" value="SIS"/>
    <property type="match status" value="1"/>
</dbReference>
<dbReference type="PANTHER" id="PTHR30390">
    <property type="entry name" value="SEDOHEPTULOSE 7-PHOSPHATE ISOMERASE / DNAA INITIATOR-ASSOCIATING FACTOR FOR REPLICATION INITIATION"/>
    <property type="match status" value="1"/>
</dbReference>
<dbReference type="NCBIfam" id="NF002805">
    <property type="entry name" value="PRK02947.1"/>
    <property type="match status" value="1"/>
</dbReference>
<organism evidence="2 3">
    <name type="scientific">Pseudoflavonifractor capillosus ATCC 29799</name>
    <dbReference type="NCBI Taxonomy" id="411467"/>
    <lineage>
        <taxon>Bacteria</taxon>
        <taxon>Bacillati</taxon>
        <taxon>Bacillota</taxon>
        <taxon>Clostridia</taxon>
        <taxon>Eubacteriales</taxon>
        <taxon>Oscillospiraceae</taxon>
        <taxon>Pseudoflavonifractor</taxon>
    </lineage>
</organism>
<dbReference type="eggNOG" id="COG4821">
    <property type="taxonomic scope" value="Bacteria"/>
</dbReference>
<evidence type="ECO:0000313" key="2">
    <source>
        <dbReference type="EMBL" id="EDN01820.1"/>
    </source>
</evidence>
<dbReference type="InterPro" id="IPR001347">
    <property type="entry name" value="SIS_dom"/>
</dbReference>
<proteinExistence type="predicted"/>
<gene>
    <name evidence="2" type="ORF">BACCAP_00486</name>
</gene>
<dbReference type="GO" id="GO:1901135">
    <property type="term" value="P:carbohydrate derivative metabolic process"/>
    <property type="evidence" value="ECO:0007669"/>
    <property type="project" value="InterPro"/>
</dbReference>
<protein>
    <recommendedName>
        <fullName evidence="1">SIS domain-containing protein</fullName>
    </recommendedName>
</protein>
<dbReference type="Gene3D" id="3.40.50.10490">
    <property type="entry name" value="Glucose-6-phosphate isomerase like protein, domain 1"/>
    <property type="match status" value="1"/>
</dbReference>
<dbReference type="PANTHER" id="PTHR30390:SF7">
    <property type="entry name" value="PHOSPHOHEPTOSE ISOMERASE"/>
    <property type="match status" value="1"/>
</dbReference>
<evidence type="ECO:0000259" key="1">
    <source>
        <dbReference type="PROSITE" id="PS51464"/>
    </source>
</evidence>
<dbReference type="STRING" id="411467.BACCAP_00486"/>
<dbReference type="RefSeq" id="WP_006571042.1">
    <property type="nucleotide sequence ID" value="NZ_AAXG02000004.1"/>
</dbReference>
<dbReference type="EMBL" id="AAXG02000004">
    <property type="protein sequence ID" value="EDN01820.1"/>
    <property type="molecule type" value="Genomic_DNA"/>
</dbReference>
<dbReference type="InterPro" id="IPR046348">
    <property type="entry name" value="SIS_dom_sf"/>
</dbReference>
<dbReference type="Pfam" id="PF13580">
    <property type="entry name" value="SIS_2"/>
    <property type="match status" value="1"/>
</dbReference>
<name>A6NQL5_9FIRM</name>
<dbReference type="AlphaFoldDB" id="A6NQL5"/>
<dbReference type="GO" id="GO:0097367">
    <property type="term" value="F:carbohydrate derivative binding"/>
    <property type="evidence" value="ECO:0007669"/>
    <property type="project" value="InterPro"/>
</dbReference>
<dbReference type="CDD" id="cd05013">
    <property type="entry name" value="SIS_RpiR"/>
    <property type="match status" value="1"/>
</dbReference>
<dbReference type="OrthoDB" id="9805185at2"/>
<dbReference type="InterPro" id="IPR050099">
    <property type="entry name" value="SIS_GmhA/DiaA_subfam"/>
</dbReference>
<feature type="domain" description="SIS" evidence="1">
    <location>
        <begin position="39"/>
        <end position="219"/>
    </location>
</feature>
<sequence>MDGKTQTQLFDEFDSANAAVMEHLKKTQKSAIISAGNAIYKAIKAGHRFFVTGTGHSHMMAEEFYTRAGGLACVTPIMPTEFLLHEHPLKSTAVERVAAYAPVIFEVYGIAPGDVLLIASNSGRNGLIVEMALEAKKMGVTVLAITSTVGQASRHPSGKKLCDIADITIDNCSVEGDATCEIYENGPYMGATSTITGAYIVQQLSIAVAAAFMADGVKPPVFLSSNVDAGDAWNRDLFRNYYHV</sequence>
<dbReference type="InterPro" id="IPR035472">
    <property type="entry name" value="RpiR-like_SIS"/>
</dbReference>
<comment type="caution">
    <text evidence="2">The sequence shown here is derived from an EMBL/GenBank/DDBJ whole genome shotgun (WGS) entry which is preliminary data.</text>
</comment>